<feature type="chain" id="PRO_5004885059" evidence="1">
    <location>
        <begin position="25"/>
        <end position="281"/>
    </location>
</feature>
<evidence type="ECO:0000259" key="3">
    <source>
        <dbReference type="PROSITE" id="PS51259"/>
    </source>
</evidence>
<dbReference type="GO" id="GO:0035249">
    <property type="term" value="P:synaptic transmission, glutamatergic"/>
    <property type="evidence" value="ECO:0007669"/>
    <property type="project" value="TreeGrafter"/>
</dbReference>
<evidence type="ECO:0000259" key="2">
    <source>
        <dbReference type="PROSITE" id="PS50004"/>
    </source>
</evidence>
<dbReference type="GO" id="GO:0019992">
    <property type="term" value="F:diacylglycerol binding"/>
    <property type="evidence" value="ECO:0007669"/>
    <property type="project" value="InterPro"/>
</dbReference>
<dbReference type="GO" id="GO:0043195">
    <property type="term" value="C:terminal bouton"/>
    <property type="evidence" value="ECO:0007669"/>
    <property type="project" value="TreeGrafter"/>
</dbReference>
<keyword evidence="1" id="KW-0732">Signal</keyword>
<dbReference type="PROSITE" id="PS50004">
    <property type="entry name" value="C2"/>
    <property type="match status" value="1"/>
</dbReference>
<name>W6URA7_ECHGR</name>
<dbReference type="PANTHER" id="PTHR10480">
    <property type="entry name" value="PROTEIN UNC-13 HOMOLOG"/>
    <property type="match status" value="1"/>
</dbReference>
<dbReference type="GO" id="GO:0099525">
    <property type="term" value="P:presynaptic dense core vesicle exocytosis"/>
    <property type="evidence" value="ECO:0007669"/>
    <property type="project" value="TreeGrafter"/>
</dbReference>
<evidence type="ECO:0000313" key="5">
    <source>
        <dbReference type="Proteomes" id="UP000019149"/>
    </source>
</evidence>
<dbReference type="Gene3D" id="1.10.357.50">
    <property type="match status" value="1"/>
</dbReference>
<dbReference type="InterPro" id="IPR014772">
    <property type="entry name" value="Munc13_dom-2"/>
</dbReference>
<feature type="domain" description="C2" evidence="2">
    <location>
        <begin position="203"/>
        <end position="281"/>
    </location>
</feature>
<dbReference type="PROSITE" id="PS51259">
    <property type="entry name" value="MHD2"/>
    <property type="match status" value="1"/>
</dbReference>
<comment type="caution">
    <text evidence="4">The sequence shown here is derived from an EMBL/GenBank/DDBJ whole genome shotgun (WGS) entry which is preliminary data.</text>
</comment>
<dbReference type="Proteomes" id="UP000019149">
    <property type="component" value="Unassembled WGS sequence"/>
</dbReference>
<dbReference type="GO" id="GO:0042734">
    <property type="term" value="C:presynaptic membrane"/>
    <property type="evidence" value="ECO:0007669"/>
    <property type="project" value="TreeGrafter"/>
</dbReference>
<feature type="domain" description="MHD2" evidence="3">
    <location>
        <begin position="124"/>
        <end position="252"/>
    </location>
</feature>
<dbReference type="GO" id="GO:0005516">
    <property type="term" value="F:calmodulin binding"/>
    <property type="evidence" value="ECO:0007669"/>
    <property type="project" value="TreeGrafter"/>
</dbReference>
<protein>
    <submittedName>
        <fullName evidence="4">Phorbol ester/diacylglycerol-binding protein unc-13</fullName>
    </submittedName>
</protein>
<gene>
    <name evidence="4" type="ORF">EGR_04296</name>
</gene>
<dbReference type="OrthoDB" id="5831756at2759"/>
<keyword evidence="5" id="KW-1185">Reference proteome</keyword>
<accession>W6URA7</accession>
<dbReference type="PANTHER" id="PTHR10480:SF12">
    <property type="entry name" value="UNC-13, ISOFORM E"/>
    <property type="match status" value="1"/>
</dbReference>
<dbReference type="GO" id="GO:0098831">
    <property type="term" value="C:presynaptic active zone cytoplasmic component"/>
    <property type="evidence" value="ECO:0007669"/>
    <property type="project" value="TreeGrafter"/>
</dbReference>
<dbReference type="CTD" id="36340011"/>
<reference evidence="4 5" key="1">
    <citation type="journal article" date="2013" name="Nat. Genet.">
        <title>The genome of the hydatid tapeworm Echinococcus granulosus.</title>
        <authorList>
            <person name="Zheng H."/>
            <person name="Zhang W."/>
            <person name="Zhang L."/>
            <person name="Zhang Z."/>
            <person name="Li J."/>
            <person name="Lu G."/>
            <person name="Zhu Y."/>
            <person name="Wang Y."/>
            <person name="Huang Y."/>
            <person name="Liu J."/>
            <person name="Kang H."/>
            <person name="Chen J."/>
            <person name="Wang L."/>
            <person name="Chen A."/>
            <person name="Yu S."/>
            <person name="Gao Z."/>
            <person name="Jin L."/>
            <person name="Gu W."/>
            <person name="Wang Z."/>
            <person name="Zhao L."/>
            <person name="Shi B."/>
            <person name="Wen H."/>
            <person name="Lin R."/>
            <person name="Jones M.K."/>
            <person name="Brejova B."/>
            <person name="Vinar T."/>
            <person name="Zhao G."/>
            <person name="McManus D.P."/>
            <person name="Chen Z."/>
            <person name="Zhou Y."/>
            <person name="Wang S."/>
        </authorList>
    </citation>
    <scope>NUCLEOTIDE SEQUENCE [LARGE SCALE GENOMIC DNA]</scope>
</reference>
<dbReference type="GeneID" id="36340011"/>
<dbReference type="InterPro" id="IPR000008">
    <property type="entry name" value="C2_dom"/>
</dbReference>
<dbReference type="Gene3D" id="2.60.40.150">
    <property type="entry name" value="C2 domain"/>
    <property type="match status" value="1"/>
</dbReference>
<dbReference type="Pfam" id="PF00168">
    <property type="entry name" value="C2"/>
    <property type="match status" value="1"/>
</dbReference>
<sequence>MLLLVLSLKTVGKVLLTYAEVVKADFVHWVESQETACILMNNIQQCRVQLEKVYEAMGGDANLKEDTKAVMHDLQQMLNDAIDEMAEKYSVALRPIVLGKIKEVNKLLHQISSNFKANIESEADLVLRPLMDHFESSLSVYADICEKTVLKRILKELWKITMFTFEKQSLQHALSLYTQPTDSLIKNFVYSQKSQDKPAVEDSVGELSIQVDLFRHPSHGEHKVTVSILSANNLKWVTSGTFRPFVEVYIIGPLLADKKRKFATKSRTGVWSPIFNESCTL</sequence>
<dbReference type="GO" id="GO:0031594">
    <property type="term" value="C:neuromuscular junction"/>
    <property type="evidence" value="ECO:0007669"/>
    <property type="project" value="TreeGrafter"/>
</dbReference>
<dbReference type="GO" id="GO:0017075">
    <property type="term" value="F:syntaxin-1 binding"/>
    <property type="evidence" value="ECO:0007669"/>
    <property type="project" value="TreeGrafter"/>
</dbReference>
<dbReference type="GO" id="GO:0061789">
    <property type="term" value="P:dense core granule priming"/>
    <property type="evidence" value="ECO:0007669"/>
    <property type="project" value="TreeGrafter"/>
</dbReference>
<dbReference type="InterPro" id="IPR010439">
    <property type="entry name" value="MUN_dom"/>
</dbReference>
<dbReference type="RefSeq" id="XP_024352053.1">
    <property type="nucleotide sequence ID" value="XM_024493545.1"/>
</dbReference>
<proteinExistence type="predicted"/>
<dbReference type="SUPFAM" id="SSF49562">
    <property type="entry name" value="C2 domain (Calcium/lipid-binding domain, CaLB)"/>
    <property type="match status" value="1"/>
</dbReference>
<evidence type="ECO:0000256" key="1">
    <source>
        <dbReference type="SAM" id="SignalP"/>
    </source>
</evidence>
<dbReference type="InterPro" id="IPR027080">
    <property type="entry name" value="Unc-13"/>
</dbReference>
<dbReference type="GO" id="GO:0016081">
    <property type="term" value="P:synaptic vesicle docking"/>
    <property type="evidence" value="ECO:0007669"/>
    <property type="project" value="TreeGrafter"/>
</dbReference>
<dbReference type="KEGG" id="egl:EGR_04296"/>
<dbReference type="GO" id="GO:0030672">
    <property type="term" value="C:synaptic vesicle membrane"/>
    <property type="evidence" value="ECO:0007669"/>
    <property type="project" value="TreeGrafter"/>
</dbReference>
<dbReference type="Gene3D" id="1.20.58.1100">
    <property type="match status" value="1"/>
</dbReference>
<dbReference type="AlphaFoldDB" id="W6URA7"/>
<dbReference type="EMBL" id="APAU02000026">
    <property type="protein sequence ID" value="EUB60857.1"/>
    <property type="molecule type" value="Genomic_DNA"/>
</dbReference>
<dbReference type="STRING" id="6210.W6URA7"/>
<organism evidence="4 5">
    <name type="scientific">Echinococcus granulosus</name>
    <name type="common">Hydatid tapeworm</name>
    <dbReference type="NCBI Taxonomy" id="6210"/>
    <lineage>
        <taxon>Eukaryota</taxon>
        <taxon>Metazoa</taxon>
        <taxon>Spiralia</taxon>
        <taxon>Lophotrochozoa</taxon>
        <taxon>Platyhelminthes</taxon>
        <taxon>Cestoda</taxon>
        <taxon>Eucestoda</taxon>
        <taxon>Cyclophyllidea</taxon>
        <taxon>Taeniidae</taxon>
        <taxon>Echinococcus</taxon>
        <taxon>Echinococcus granulosus group</taxon>
    </lineage>
</organism>
<dbReference type="Pfam" id="PF06292">
    <property type="entry name" value="MUN"/>
    <property type="match status" value="1"/>
</dbReference>
<dbReference type="InterPro" id="IPR035892">
    <property type="entry name" value="C2_domain_sf"/>
</dbReference>
<dbReference type="GO" id="GO:0016082">
    <property type="term" value="P:synaptic vesicle priming"/>
    <property type="evidence" value="ECO:0007669"/>
    <property type="project" value="TreeGrafter"/>
</dbReference>
<evidence type="ECO:0000313" key="4">
    <source>
        <dbReference type="EMBL" id="EUB60857.1"/>
    </source>
</evidence>
<feature type="signal peptide" evidence="1">
    <location>
        <begin position="1"/>
        <end position="24"/>
    </location>
</feature>